<protein>
    <submittedName>
        <fullName evidence="8">(2E,6E)-farnesyl diphosphate synthase</fullName>
    </submittedName>
</protein>
<evidence type="ECO:0000256" key="6">
    <source>
        <dbReference type="ARBA" id="ARBA00023229"/>
    </source>
</evidence>
<dbReference type="GO" id="GO:0004659">
    <property type="term" value="F:prenyltransferase activity"/>
    <property type="evidence" value="ECO:0007669"/>
    <property type="project" value="InterPro"/>
</dbReference>
<comment type="similarity">
    <text evidence="2 7">Belongs to the FPP/GGPP synthase family.</text>
</comment>
<keyword evidence="4" id="KW-0479">Metal-binding</keyword>
<dbReference type="SFLD" id="SFLDS00005">
    <property type="entry name" value="Isoprenoid_Synthase_Type_I"/>
    <property type="match status" value="1"/>
</dbReference>
<proteinExistence type="inferred from homology"/>
<accession>A0A2A5JRD9</accession>
<dbReference type="FunFam" id="1.10.600.10:FF:000001">
    <property type="entry name" value="Geranylgeranyl diphosphate synthase"/>
    <property type="match status" value="1"/>
</dbReference>
<gene>
    <name evidence="8" type="ORF">CEX98_09570</name>
</gene>
<dbReference type="GO" id="GO:0016114">
    <property type="term" value="P:terpenoid biosynthetic process"/>
    <property type="evidence" value="ECO:0007669"/>
    <property type="project" value="UniProtKB-ARBA"/>
</dbReference>
<reference evidence="9" key="1">
    <citation type="journal article" date="2019" name="Genome Announc.">
        <title>Draft Genome Sequence of Pseudoalteromonas piscicida Strain 36Y ROTHPW, an Hypersaline Seawater Isolate from the South Coast of Sonora, Mexico.</title>
        <authorList>
            <person name="Sanchez-Diaz R."/>
            <person name="Molina-Garza Z.J."/>
            <person name="Cruz-Suarez L.E."/>
            <person name="Selvin J."/>
            <person name="Kiran G.S."/>
            <person name="Ibarra-Gamez J.C."/>
            <person name="Gomez-Gil B."/>
            <person name="Galaviz-Silva L."/>
        </authorList>
    </citation>
    <scope>NUCLEOTIDE SEQUENCE [LARGE SCALE GENOMIC DNA]</scope>
    <source>
        <strain evidence="9">36Y_RITHPW</strain>
    </source>
</reference>
<dbReference type="NCBIfam" id="NF045485">
    <property type="entry name" value="FPPsyn"/>
    <property type="match status" value="1"/>
</dbReference>
<evidence type="ECO:0000313" key="9">
    <source>
        <dbReference type="Proteomes" id="UP000228621"/>
    </source>
</evidence>
<dbReference type="EMBL" id="NKHF01000042">
    <property type="protein sequence ID" value="PCK31899.1"/>
    <property type="molecule type" value="Genomic_DNA"/>
</dbReference>
<name>A0A2A5JRD9_PSEO7</name>
<evidence type="ECO:0000256" key="4">
    <source>
        <dbReference type="ARBA" id="ARBA00022723"/>
    </source>
</evidence>
<dbReference type="InterPro" id="IPR000092">
    <property type="entry name" value="Polyprenyl_synt"/>
</dbReference>
<dbReference type="NCBIfam" id="NF007877">
    <property type="entry name" value="PRK10581.1"/>
    <property type="match status" value="1"/>
</dbReference>
<dbReference type="SFLD" id="SFLDG01017">
    <property type="entry name" value="Polyprenyl_Transferase_Like"/>
    <property type="match status" value="1"/>
</dbReference>
<dbReference type="GO" id="GO:0008654">
    <property type="term" value="P:phospholipid biosynthetic process"/>
    <property type="evidence" value="ECO:0007669"/>
    <property type="project" value="UniProtKB-ARBA"/>
</dbReference>
<dbReference type="Gene3D" id="1.10.600.10">
    <property type="entry name" value="Farnesyl Diphosphate Synthase"/>
    <property type="match status" value="1"/>
</dbReference>
<dbReference type="PROSITE" id="PS00723">
    <property type="entry name" value="POLYPRENYL_SYNTHASE_1"/>
    <property type="match status" value="1"/>
</dbReference>
<evidence type="ECO:0000256" key="3">
    <source>
        <dbReference type="ARBA" id="ARBA00022679"/>
    </source>
</evidence>
<keyword evidence="3 7" id="KW-0808">Transferase</keyword>
<dbReference type="InterPro" id="IPR033749">
    <property type="entry name" value="Polyprenyl_synt_CS"/>
</dbReference>
<keyword evidence="6" id="KW-0414">Isoprene biosynthesis</keyword>
<dbReference type="RefSeq" id="WP_099641852.1">
    <property type="nucleotide sequence ID" value="NZ_NKHF01000042.1"/>
</dbReference>
<evidence type="ECO:0000256" key="7">
    <source>
        <dbReference type="RuleBase" id="RU004466"/>
    </source>
</evidence>
<keyword evidence="5" id="KW-0460">Magnesium</keyword>
<dbReference type="SUPFAM" id="SSF48576">
    <property type="entry name" value="Terpenoid synthases"/>
    <property type="match status" value="1"/>
</dbReference>
<sequence length="299" mass="32686">MSEKLIEKLQYAKTRVENTVLHYFDNILDTEENIKAATRYGIENGGKRLRPFLVYCTGELFGAALADLDKAAAAIECVHSYSLVHDDLPAMDDDELRRGRPTCHIQFDEATAILAGDALQTLAFELLSAEQFTVSHLAQLKMVNTLAKASGLQGMVGGQALDIAATDRSVTLVELERIHKLKTGALLCSAIELGMLCGNPELVTEQARKAMRIYGHAIGLAFQVRDDILDVEGDTQILGKPQGSDLEHNKSTYPALLGLEQSKAKAEQLVDEALDALKVIDGDTAILADLAKYIIDREY</sequence>
<dbReference type="PANTHER" id="PTHR43281:SF1">
    <property type="entry name" value="FARNESYL DIPHOSPHATE SYNTHASE"/>
    <property type="match status" value="1"/>
</dbReference>
<dbReference type="InterPro" id="IPR008949">
    <property type="entry name" value="Isoprenoid_synthase_dom_sf"/>
</dbReference>
<dbReference type="InterPro" id="IPR053378">
    <property type="entry name" value="Prenyl_diphosphate_synthase"/>
</dbReference>
<dbReference type="AlphaFoldDB" id="A0A2A5JRD9"/>
<dbReference type="PANTHER" id="PTHR43281">
    <property type="entry name" value="FARNESYL DIPHOSPHATE SYNTHASE"/>
    <property type="match status" value="1"/>
</dbReference>
<dbReference type="Proteomes" id="UP000228621">
    <property type="component" value="Unassembled WGS sequence"/>
</dbReference>
<keyword evidence="9" id="KW-1185">Reference proteome</keyword>
<evidence type="ECO:0000256" key="5">
    <source>
        <dbReference type="ARBA" id="ARBA00022842"/>
    </source>
</evidence>
<comment type="cofactor">
    <cofactor evidence="1">
        <name>Mg(2+)</name>
        <dbReference type="ChEBI" id="CHEBI:18420"/>
    </cofactor>
</comment>
<dbReference type="Pfam" id="PF00348">
    <property type="entry name" value="polyprenyl_synt"/>
    <property type="match status" value="1"/>
</dbReference>
<comment type="caution">
    <text evidence="8">The sequence shown here is derived from an EMBL/GenBank/DDBJ whole genome shotgun (WGS) entry which is preliminary data.</text>
</comment>
<dbReference type="PROSITE" id="PS00444">
    <property type="entry name" value="POLYPRENYL_SYNTHASE_2"/>
    <property type="match status" value="1"/>
</dbReference>
<dbReference type="OrthoDB" id="9805316at2"/>
<evidence type="ECO:0000256" key="2">
    <source>
        <dbReference type="ARBA" id="ARBA00006706"/>
    </source>
</evidence>
<dbReference type="CDD" id="cd00685">
    <property type="entry name" value="Trans_IPPS_HT"/>
    <property type="match status" value="1"/>
</dbReference>
<organism evidence="8 9">
    <name type="scientific">Pseudoalteromonas piscicida</name>
    <dbReference type="NCBI Taxonomy" id="43662"/>
    <lineage>
        <taxon>Bacteria</taxon>
        <taxon>Pseudomonadati</taxon>
        <taxon>Pseudomonadota</taxon>
        <taxon>Gammaproteobacteria</taxon>
        <taxon>Alteromonadales</taxon>
        <taxon>Pseudoalteromonadaceae</taxon>
        <taxon>Pseudoalteromonas</taxon>
    </lineage>
</organism>
<evidence type="ECO:0000256" key="1">
    <source>
        <dbReference type="ARBA" id="ARBA00001946"/>
    </source>
</evidence>
<evidence type="ECO:0000313" key="8">
    <source>
        <dbReference type="EMBL" id="PCK31899.1"/>
    </source>
</evidence>
<dbReference type="GO" id="GO:0005737">
    <property type="term" value="C:cytoplasm"/>
    <property type="evidence" value="ECO:0007669"/>
    <property type="project" value="UniProtKB-ARBA"/>
</dbReference>
<dbReference type="GO" id="GO:0046872">
    <property type="term" value="F:metal ion binding"/>
    <property type="evidence" value="ECO:0007669"/>
    <property type="project" value="UniProtKB-KW"/>
</dbReference>